<organism evidence="2">
    <name type="scientific">freshwater metagenome</name>
    <dbReference type="NCBI Taxonomy" id="449393"/>
    <lineage>
        <taxon>unclassified sequences</taxon>
        <taxon>metagenomes</taxon>
        <taxon>ecological metagenomes</taxon>
    </lineage>
</organism>
<dbReference type="Pfam" id="PF12680">
    <property type="entry name" value="SnoaL_2"/>
    <property type="match status" value="1"/>
</dbReference>
<accession>A0A6J5YCP7</accession>
<dbReference type="SUPFAM" id="SSF54427">
    <property type="entry name" value="NTF2-like"/>
    <property type="match status" value="1"/>
</dbReference>
<dbReference type="InterPro" id="IPR032710">
    <property type="entry name" value="NTF2-like_dom_sf"/>
</dbReference>
<dbReference type="EMBL" id="CAEMXZ010000032">
    <property type="protein sequence ID" value="CAB4323215.1"/>
    <property type="molecule type" value="Genomic_DNA"/>
</dbReference>
<evidence type="ECO:0000313" key="2">
    <source>
        <dbReference type="EMBL" id="CAB4323215.1"/>
    </source>
</evidence>
<dbReference type="AlphaFoldDB" id="A0A6J5YCP7"/>
<feature type="domain" description="SnoaL-like" evidence="1">
    <location>
        <begin position="11"/>
        <end position="112"/>
    </location>
</feature>
<dbReference type="InterPro" id="IPR037401">
    <property type="entry name" value="SnoaL-like"/>
</dbReference>
<dbReference type="Gene3D" id="3.10.450.50">
    <property type="match status" value="1"/>
</dbReference>
<sequence>MSDSYDYEQLVRDFCQAWADADFDRVVEFFTEDGIYHNIPVDPMVGHEAIRMMIDGFTAGLKIVEFRIDTLISNGPVVITERVDIFEKPDGGEVSLPVMGIFEFEGDKIAKWREYFDLNQFMAQAMPAE</sequence>
<name>A0A6J5YCP7_9ZZZZ</name>
<proteinExistence type="predicted"/>
<evidence type="ECO:0000259" key="1">
    <source>
        <dbReference type="Pfam" id="PF12680"/>
    </source>
</evidence>
<dbReference type="EMBL" id="CAFBNC010000094">
    <property type="protein sequence ID" value="CAB4946459.1"/>
    <property type="molecule type" value="Genomic_DNA"/>
</dbReference>
<reference evidence="2" key="1">
    <citation type="submission" date="2020-05" db="EMBL/GenBank/DDBJ databases">
        <authorList>
            <person name="Chiriac C."/>
            <person name="Salcher M."/>
            <person name="Ghai R."/>
            <person name="Kavagutti S V."/>
        </authorList>
    </citation>
    <scope>NUCLEOTIDE SEQUENCE</scope>
</reference>
<protein>
    <submittedName>
        <fullName evidence="2">Unannotated protein</fullName>
    </submittedName>
</protein>
<gene>
    <name evidence="2" type="ORF">UFOPK1392_00966</name>
    <name evidence="3" type="ORF">UFOPK3733_01614</name>
</gene>
<evidence type="ECO:0000313" key="3">
    <source>
        <dbReference type="EMBL" id="CAB4946459.1"/>
    </source>
</evidence>